<dbReference type="EMBL" id="FNNU01000005">
    <property type="protein sequence ID" value="SDX61241.1"/>
    <property type="molecule type" value="Genomic_DNA"/>
</dbReference>
<dbReference type="InterPro" id="IPR012448">
    <property type="entry name" value="DUF1652"/>
</dbReference>
<dbReference type="STRING" id="1007099.SAMN05216287_3283"/>
<accession>A0A1H3D4A6</accession>
<organism evidence="1 2">
    <name type="scientific">Pseudomonas kuykendallii</name>
    <dbReference type="NCBI Taxonomy" id="1007099"/>
    <lineage>
        <taxon>Bacteria</taxon>
        <taxon>Pseudomonadati</taxon>
        <taxon>Pseudomonadota</taxon>
        <taxon>Gammaproteobacteria</taxon>
        <taxon>Pseudomonadales</taxon>
        <taxon>Pseudomonadaceae</taxon>
        <taxon>Pseudomonas</taxon>
    </lineage>
</organism>
<dbReference type="Pfam" id="PF07865">
    <property type="entry name" value="DUF1652"/>
    <property type="match status" value="1"/>
</dbReference>
<dbReference type="Proteomes" id="UP000243778">
    <property type="component" value="Unassembled WGS sequence"/>
</dbReference>
<dbReference type="RefSeq" id="WP_090230504.1">
    <property type="nucleotide sequence ID" value="NZ_FNNU01000005.1"/>
</dbReference>
<sequence length="96" mass="10859">MSTTHLTLDEARRIIDQAFLPLHCTTVADREDASFSLKVSDEAGRALYSIAHLARSQYSEPIRFAGLIEQARLELSKDGHALYPWSMPFQVDLKHC</sequence>
<proteinExistence type="predicted"/>
<evidence type="ECO:0000313" key="1">
    <source>
        <dbReference type="EMBL" id="SDX61241.1"/>
    </source>
</evidence>
<evidence type="ECO:0008006" key="3">
    <source>
        <dbReference type="Google" id="ProtNLM"/>
    </source>
</evidence>
<dbReference type="OrthoDB" id="6898300at2"/>
<name>A0A1H3D4A6_9PSED</name>
<gene>
    <name evidence="1" type="ORF">SAMN05216287_3283</name>
</gene>
<protein>
    <recommendedName>
        <fullName evidence="3">DUF1652 domain-containing protein</fullName>
    </recommendedName>
</protein>
<keyword evidence="2" id="KW-1185">Reference proteome</keyword>
<dbReference type="AlphaFoldDB" id="A0A1H3D4A6"/>
<evidence type="ECO:0000313" key="2">
    <source>
        <dbReference type="Proteomes" id="UP000243778"/>
    </source>
</evidence>
<reference evidence="2" key="1">
    <citation type="submission" date="2016-10" db="EMBL/GenBank/DDBJ databases">
        <authorList>
            <person name="Varghese N."/>
            <person name="Submissions S."/>
        </authorList>
    </citation>
    <scope>NUCLEOTIDE SEQUENCE [LARGE SCALE GENOMIC DNA]</scope>
    <source>
        <strain evidence="2">NRRL B-59562</strain>
    </source>
</reference>